<accession>A0A326TY81</accession>
<sequence>MTVQADTLLIDGHNLLFRYFQGMPRTLISPDGTLFHGAYGAIAGILSHIKQFQPRNVIVCFDTPYRTQRSLLLETYKANRPQFAPDDPENPFTQLPFLQKALQLLNIYTIEMPGVEADDLIGSYAQLARTRNQRVMIISTDRDLMQLVDPTTHIYVRRGKKELFYTPELVAETFGVTPAQFIDFKALVGDTSDNIRGVPGIGPKTAASLLQTFGTLETLYANLAQVKPRLAAKLREHEELVILNKQIVTIDCQVAVESSWIEQPQTIVPLSARDIFAQLGFFSRMGRDPGDIPVSAD</sequence>
<protein>
    <recommendedName>
        <fullName evidence="5">5'-3' exonuclease</fullName>
    </recommendedName>
</protein>
<dbReference type="InterPro" id="IPR038969">
    <property type="entry name" value="FEN"/>
</dbReference>
<evidence type="ECO:0000259" key="6">
    <source>
        <dbReference type="SMART" id="SM00475"/>
    </source>
</evidence>
<dbReference type="RefSeq" id="WP_111325757.1">
    <property type="nucleotide sequence ID" value="NZ_BIFX01000001.1"/>
</dbReference>
<dbReference type="SUPFAM" id="SSF47807">
    <property type="entry name" value="5' to 3' exonuclease, C-terminal subdomain"/>
    <property type="match status" value="1"/>
</dbReference>
<dbReference type="CDD" id="cd09859">
    <property type="entry name" value="PIN_53EXO"/>
    <property type="match status" value="1"/>
</dbReference>
<dbReference type="InterPro" id="IPR020046">
    <property type="entry name" value="5-3_exonucl_a-hlix_arch_N"/>
</dbReference>
<dbReference type="AlphaFoldDB" id="A0A326TY81"/>
<dbReference type="InterPro" id="IPR029060">
    <property type="entry name" value="PIN-like_dom_sf"/>
</dbReference>
<dbReference type="Pfam" id="PF02739">
    <property type="entry name" value="5_3_exonuc_N"/>
    <property type="match status" value="1"/>
</dbReference>
<dbReference type="InterPro" id="IPR020045">
    <property type="entry name" value="DNA_polI_H3TH"/>
</dbReference>
<dbReference type="Gene3D" id="3.40.50.1010">
    <property type="entry name" value="5'-nuclease"/>
    <property type="match status" value="1"/>
</dbReference>
<dbReference type="GO" id="GO:0008409">
    <property type="term" value="F:5'-3' exonuclease activity"/>
    <property type="evidence" value="ECO:0007669"/>
    <property type="project" value="InterPro"/>
</dbReference>
<evidence type="ECO:0000256" key="5">
    <source>
        <dbReference type="ARBA" id="ARBA00050026"/>
    </source>
</evidence>
<dbReference type="OrthoDB" id="9806424at2"/>
<keyword evidence="3" id="KW-0238">DNA-binding</keyword>
<dbReference type="Proteomes" id="UP000248806">
    <property type="component" value="Unassembled WGS sequence"/>
</dbReference>
<dbReference type="FunFam" id="1.10.150.20:FF:000003">
    <property type="entry name" value="DNA polymerase I"/>
    <property type="match status" value="1"/>
</dbReference>
<dbReference type="SMART" id="SM00279">
    <property type="entry name" value="HhH2"/>
    <property type="match status" value="1"/>
</dbReference>
<comment type="caution">
    <text evidence="7">The sequence shown here is derived from an EMBL/GenBank/DDBJ whole genome shotgun (WGS) entry which is preliminary data.</text>
</comment>
<keyword evidence="1" id="KW-0540">Nuclease</keyword>
<dbReference type="GO" id="GO:0017108">
    <property type="term" value="F:5'-flap endonuclease activity"/>
    <property type="evidence" value="ECO:0007669"/>
    <property type="project" value="InterPro"/>
</dbReference>
<dbReference type="InterPro" id="IPR002421">
    <property type="entry name" value="5-3_exonuclease"/>
</dbReference>
<comment type="function">
    <text evidence="4">5'-3' exonuclease acting preferentially on double-stranded DNA.</text>
</comment>
<dbReference type="InterPro" id="IPR008918">
    <property type="entry name" value="HhH2"/>
</dbReference>
<keyword evidence="2" id="KW-0378">Hydrolase</keyword>
<dbReference type="SMART" id="SM00475">
    <property type="entry name" value="53EXOc"/>
    <property type="match status" value="1"/>
</dbReference>
<dbReference type="EMBL" id="QKUF01000034">
    <property type="protein sequence ID" value="PZW22375.1"/>
    <property type="molecule type" value="Genomic_DNA"/>
</dbReference>
<dbReference type="PANTHER" id="PTHR42646:SF2">
    <property type="entry name" value="5'-3' EXONUCLEASE FAMILY PROTEIN"/>
    <property type="match status" value="1"/>
</dbReference>
<dbReference type="GO" id="GO:0003677">
    <property type="term" value="F:DNA binding"/>
    <property type="evidence" value="ECO:0007669"/>
    <property type="project" value="UniProtKB-KW"/>
</dbReference>
<reference evidence="7 8" key="1">
    <citation type="submission" date="2018-06" db="EMBL/GenBank/DDBJ databases">
        <title>Genomic Encyclopedia of Archaeal and Bacterial Type Strains, Phase II (KMG-II): from individual species to whole genera.</title>
        <authorList>
            <person name="Goeker M."/>
        </authorList>
    </citation>
    <scope>NUCLEOTIDE SEQUENCE [LARGE SCALE GENOMIC DNA]</scope>
    <source>
        <strain evidence="7 8">ATCC BAA-1881</strain>
    </source>
</reference>
<dbReference type="PANTHER" id="PTHR42646">
    <property type="entry name" value="FLAP ENDONUCLEASE XNI"/>
    <property type="match status" value="1"/>
</dbReference>
<organism evidence="7 8">
    <name type="scientific">Thermosporothrix hazakensis</name>
    <dbReference type="NCBI Taxonomy" id="644383"/>
    <lineage>
        <taxon>Bacteria</taxon>
        <taxon>Bacillati</taxon>
        <taxon>Chloroflexota</taxon>
        <taxon>Ktedonobacteria</taxon>
        <taxon>Ktedonobacterales</taxon>
        <taxon>Thermosporotrichaceae</taxon>
        <taxon>Thermosporothrix</taxon>
    </lineage>
</organism>
<evidence type="ECO:0000256" key="3">
    <source>
        <dbReference type="ARBA" id="ARBA00023125"/>
    </source>
</evidence>
<dbReference type="InterPro" id="IPR036279">
    <property type="entry name" value="5-3_exonuclease_C_sf"/>
</dbReference>
<proteinExistence type="predicted"/>
<evidence type="ECO:0000256" key="2">
    <source>
        <dbReference type="ARBA" id="ARBA00022801"/>
    </source>
</evidence>
<dbReference type="Gene3D" id="1.10.150.20">
    <property type="entry name" value="5' to 3' exonuclease, C-terminal subdomain"/>
    <property type="match status" value="1"/>
</dbReference>
<name>A0A326TY81_THEHA</name>
<dbReference type="SUPFAM" id="SSF88723">
    <property type="entry name" value="PIN domain-like"/>
    <property type="match status" value="1"/>
</dbReference>
<feature type="domain" description="5'-3' exonuclease" evidence="6">
    <location>
        <begin position="6"/>
        <end position="266"/>
    </location>
</feature>
<dbReference type="GO" id="GO:0033567">
    <property type="term" value="P:DNA replication, Okazaki fragment processing"/>
    <property type="evidence" value="ECO:0007669"/>
    <property type="project" value="InterPro"/>
</dbReference>
<dbReference type="Pfam" id="PF01367">
    <property type="entry name" value="5_3_exonuc"/>
    <property type="match status" value="1"/>
</dbReference>
<evidence type="ECO:0000313" key="7">
    <source>
        <dbReference type="EMBL" id="PZW22375.1"/>
    </source>
</evidence>
<evidence type="ECO:0000256" key="1">
    <source>
        <dbReference type="ARBA" id="ARBA00022722"/>
    </source>
</evidence>
<gene>
    <name evidence="7" type="ORF">EI42_05508</name>
</gene>
<evidence type="ECO:0000256" key="4">
    <source>
        <dbReference type="ARBA" id="ARBA00049957"/>
    </source>
</evidence>
<keyword evidence="8" id="KW-1185">Reference proteome</keyword>
<evidence type="ECO:0000313" key="8">
    <source>
        <dbReference type="Proteomes" id="UP000248806"/>
    </source>
</evidence>
<dbReference type="CDD" id="cd09898">
    <property type="entry name" value="H3TH_53EXO"/>
    <property type="match status" value="1"/>
</dbReference>